<feature type="region of interest" description="Disordered" evidence="1">
    <location>
        <begin position="1076"/>
        <end position="1095"/>
    </location>
</feature>
<feature type="transmembrane region" description="Helical" evidence="2">
    <location>
        <begin position="999"/>
        <end position="1018"/>
    </location>
</feature>
<feature type="compositionally biased region" description="Basic and acidic residues" evidence="1">
    <location>
        <begin position="82"/>
        <end position="92"/>
    </location>
</feature>
<feature type="region of interest" description="Disordered" evidence="1">
    <location>
        <begin position="356"/>
        <end position="405"/>
    </location>
</feature>
<feature type="region of interest" description="Disordered" evidence="1">
    <location>
        <begin position="419"/>
        <end position="475"/>
    </location>
</feature>
<name>A0A8S1EF85_9PELO</name>
<reference evidence="3 4" key="1">
    <citation type="submission" date="2020-04" db="EMBL/GenBank/DDBJ databases">
        <authorList>
            <person name="Laetsch R D."/>
            <person name="Stevens L."/>
            <person name="Kumar S."/>
            <person name="Blaxter L. M."/>
        </authorList>
    </citation>
    <scope>NUCLEOTIDE SEQUENCE [LARGE SCALE GENOMIC DNA]</scope>
</reference>
<dbReference type="GO" id="GO:0030141">
    <property type="term" value="C:secretory granule"/>
    <property type="evidence" value="ECO:0007669"/>
    <property type="project" value="TreeGrafter"/>
</dbReference>
<feature type="region of interest" description="Disordered" evidence="1">
    <location>
        <begin position="50"/>
        <end position="121"/>
    </location>
</feature>
<dbReference type="InterPro" id="IPR017025">
    <property type="entry name" value="Cancer-assoc_antigen_RCAS1"/>
</dbReference>
<feature type="compositionally biased region" description="Polar residues" evidence="1">
    <location>
        <begin position="694"/>
        <end position="717"/>
    </location>
</feature>
<keyword evidence="2" id="KW-0472">Membrane</keyword>
<feature type="compositionally biased region" description="Basic and acidic residues" evidence="1">
    <location>
        <begin position="368"/>
        <end position="385"/>
    </location>
</feature>
<evidence type="ECO:0000313" key="4">
    <source>
        <dbReference type="Proteomes" id="UP000494206"/>
    </source>
</evidence>
<gene>
    <name evidence="3" type="ORF">CBOVIS_LOCUS2894</name>
</gene>
<feature type="compositionally biased region" description="Basic and acidic residues" evidence="1">
    <location>
        <begin position="907"/>
        <end position="918"/>
    </location>
</feature>
<dbReference type="PANTHER" id="PTHR15208:SF2">
    <property type="entry name" value="RECEPTOR-BINDING CANCER ANTIGEN EXPRESSED ON SISO CELLS"/>
    <property type="match status" value="1"/>
</dbReference>
<organism evidence="3 4">
    <name type="scientific">Caenorhabditis bovis</name>
    <dbReference type="NCBI Taxonomy" id="2654633"/>
    <lineage>
        <taxon>Eukaryota</taxon>
        <taxon>Metazoa</taxon>
        <taxon>Ecdysozoa</taxon>
        <taxon>Nematoda</taxon>
        <taxon>Chromadorea</taxon>
        <taxon>Rhabditida</taxon>
        <taxon>Rhabditina</taxon>
        <taxon>Rhabditomorpha</taxon>
        <taxon>Rhabditoidea</taxon>
        <taxon>Rhabditidae</taxon>
        <taxon>Peloderinae</taxon>
        <taxon>Caenorhabditis</taxon>
    </lineage>
</organism>
<dbReference type="Proteomes" id="UP000494206">
    <property type="component" value="Unassembled WGS sequence"/>
</dbReference>
<evidence type="ECO:0000256" key="1">
    <source>
        <dbReference type="SAM" id="MobiDB-lite"/>
    </source>
</evidence>
<feature type="compositionally biased region" description="Low complexity" evidence="1">
    <location>
        <begin position="442"/>
        <end position="455"/>
    </location>
</feature>
<sequence length="1133" mass="129598">MTRKSVPEILSEPQKFSRKTPQPPKQKIPLCADLVDPIIEQIEKNHYNSTSYWGATKGTRSRTRAEGNSLKRPMEPNASTSEKWDKTVKTEQNEESGNQVAPKGAPNNKMNNSTSITTTTHPQISIGFKKNYLPAPYPMHRLTKEKPIPQRRMPMYRKVVIKPNGTALPANYKQMLTRKIVKTTDGKAASEYNVTLVKEEPRNLNCDKMIPMPTYPAYVYGKQHKYQTRASTRNDNLLPVATRVVPSTSYHTSSATAPSPSPRLFNPNAALQHFKRPICTIGNEVRRAVQIPENKKRDFLATRDEYYPQIKQQNRRSGEMEAFALSAENKMLSMETNSLSAENIKLEPVDDAQKYSLKNSSAPASCQHPKELVEPKKEYEVKQEDTNSECASREQLNSPPKKKLAPQRNISVLNRRTVPQDTSIRQNKRVYPSNQNNDSTIAQKRQAQQTATTKNQEMEVEVKQEPMDSVSCSEVSQLPVTRNTNALKKNLAAPMTLRRRSQPITEVEIKKKVDSNHTHETSVKEASQFNPLAKKNSVEQHHMASRKNQTKSSIMEVEVKQEVNDYVEVIPSNLVSQFSSPPMNNFGQKSNLNHKQTQHSNLPPQNNSTKASIKEIEVKQEIDDTDHYFKVPQSNLSTHLSSSPKKHMVPQNNSSRQNGVAKITKNDTEVKQETLDMDSYFEVSQVNSESQLDSYTSISTTHNGASQTSLNNQSSMPQKELDLPPNRKGPFHEMRLFKSFEDKNPYEQSFSEEQPELAKKLAKLFNRELIIKQKQEECHTPSSISDEEDFMDIEEPSKPRGPMRTVHVNFSGIPTEVPEIIKCHLCNFDMRICIRKSKYKGEIREYPAYRCLRKGCQTFRAIRKIIEPSVFDQQNWNNVCLNINANGSVPASGLFSRRSTLSVDLRSVQKHDNHHDEPSSSSSSSEKRSLTLHDILNDIGPNKELEDEEEEDVQWCDIKTRGSYRDVYVEQGIVNSQDDTTEIIHFDFEPINMTIIRTIPVFLARVIQTIVVFFRNLCNRNKKNRRMDMDEVPFEVVVDGAGQKTDERELLLQSNGDSWDNDDWDKKEEISEKIEQWRQKPEPQQQPPDDDLFSNLAPTITSARKIIVKPRTSQHAKVQKRNLFEMSEDTVYK</sequence>
<feature type="compositionally biased region" description="Polar residues" evidence="1">
    <location>
        <begin position="108"/>
        <end position="121"/>
    </location>
</feature>
<evidence type="ECO:0000256" key="2">
    <source>
        <dbReference type="SAM" id="Phobius"/>
    </source>
</evidence>
<feature type="region of interest" description="Disordered" evidence="1">
    <location>
        <begin position="1"/>
        <end position="28"/>
    </location>
</feature>
<dbReference type="PANTHER" id="PTHR15208">
    <property type="entry name" value="RECEPTOR-BINDING CANCER ANTIGEN EXPRESSED ON SISO CELLS CANCER ASSOCIATED SURFACE ANTIGEN RCAS1 ESTROGEN RECEPTOR-BINDING FRAGMENT- ASSOCIATED GENE 9 PROTEIN"/>
    <property type="match status" value="1"/>
</dbReference>
<comment type="caution">
    <text evidence="3">The sequence shown here is derived from an EMBL/GenBank/DDBJ whole genome shotgun (WGS) entry which is preliminary data.</text>
</comment>
<feature type="compositionally biased region" description="Basic and acidic residues" evidence="1">
    <location>
        <begin position="456"/>
        <end position="466"/>
    </location>
</feature>
<dbReference type="EMBL" id="CADEPM010000002">
    <property type="protein sequence ID" value="CAB3399834.1"/>
    <property type="molecule type" value="Genomic_DNA"/>
</dbReference>
<feature type="compositionally biased region" description="Polar residues" evidence="1">
    <location>
        <begin position="432"/>
        <end position="441"/>
    </location>
</feature>
<feature type="compositionally biased region" description="Polar residues" evidence="1">
    <location>
        <begin position="388"/>
        <end position="398"/>
    </location>
</feature>
<keyword evidence="4" id="KW-1185">Reference proteome</keyword>
<dbReference type="OrthoDB" id="5871593at2759"/>
<feature type="region of interest" description="Disordered" evidence="1">
    <location>
        <begin position="694"/>
        <end position="731"/>
    </location>
</feature>
<protein>
    <submittedName>
        <fullName evidence="3">Uncharacterized protein</fullName>
    </submittedName>
</protein>
<feature type="region of interest" description="Disordered" evidence="1">
    <location>
        <begin position="584"/>
        <end position="609"/>
    </location>
</feature>
<keyword evidence="2" id="KW-1133">Transmembrane helix</keyword>
<dbReference type="AlphaFoldDB" id="A0A8S1EF85"/>
<keyword evidence="2" id="KW-0812">Transmembrane</keyword>
<proteinExistence type="predicted"/>
<accession>A0A8S1EF85</accession>
<feature type="region of interest" description="Disordered" evidence="1">
    <location>
        <begin position="635"/>
        <end position="665"/>
    </location>
</feature>
<evidence type="ECO:0000313" key="3">
    <source>
        <dbReference type="EMBL" id="CAB3399834.1"/>
    </source>
</evidence>
<feature type="region of interest" description="Disordered" evidence="1">
    <location>
        <begin position="907"/>
        <end position="928"/>
    </location>
</feature>